<keyword evidence="2" id="KW-0812">Transmembrane</keyword>
<dbReference type="InterPro" id="IPR036291">
    <property type="entry name" value="NAD(P)-bd_dom_sf"/>
</dbReference>
<keyword evidence="4" id="KW-1185">Reference proteome</keyword>
<dbReference type="PRINTS" id="PR00081">
    <property type="entry name" value="GDHRDH"/>
</dbReference>
<protein>
    <submittedName>
        <fullName evidence="3">Uncharacterized protein</fullName>
    </submittedName>
</protein>
<evidence type="ECO:0000313" key="3">
    <source>
        <dbReference type="EMBL" id="KAG7294479.1"/>
    </source>
</evidence>
<dbReference type="PANTHER" id="PTHR43157:SF61">
    <property type="entry name" value="DEHYDROGENASE_REDUCTASE FAMILY PROTEIN, PUTATIVE (AFU_ORTHOLOGUE AFUA_3G01250)-RELATED"/>
    <property type="match status" value="1"/>
</dbReference>
<accession>A0AAD4F7C3</accession>
<dbReference type="Proteomes" id="UP001197093">
    <property type="component" value="Unassembled WGS sequence"/>
</dbReference>
<sequence length="286" mass="30177">MTSAVATQTRNLPLLVTPSLAAGRTYIVTGANTGLGFEASKHLATLGAGKVILAVRNPAAGDIAKQEIDTAAGTAGTSVVEVWPLDMASYDSVRAFVRRVDAELERVDAVVLNAAVAQAKREMAEGHLLSVTVNVLSTILLATLLLPVVKRKAAEGAMPRLVMVASRAGFDSKEDWRGSRGILYGPTKLAETLAVRHLARELVPADKTGVIINLVCPGLCVTNLARNAPQDFTEKLREMHAKFGRTAEDGSRTLLHGVVAGVESHGKLLHSCEDGEYVAPSNLALG</sequence>
<gene>
    <name evidence="3" type="ORF">NEMBOFW57_004553</name>
</gene>
<evidence type="ECO:0000313" key="4">
    <source>
        <dbReference type="Proteomes" id="UP001197093"/>
    </source>
</evidence>
<name>A0AAD4F7C3_9PEZI</name>
<keyword evidence="2" id="KW-0472">Membrane</keyword>
<keyword evidence="2" id="KW-1133">Transmembrane helix</keyword>
<organism evidence="3 4">
    <name type="scientific">Staphylotrichum longicolle</name>
    <dbReference type="NCBI Taxonomy" id="669026"/>
    <lineage>
        <taxon>Eukaryota</taxon>
        <taxon>Fungi</taxon>
        <taxon>Dikarya</taxon>
        <taxon>Ascomycota</taxon>
        <taxon>Pezizomycotina</taxon>
        <taxon>Sordariomycetes</taxon>
        <taxon>Sordariomycetidae</taxon>
        <taxon>Sordariales</taxon>
        <taxon>Chaetomiaceae</taxon>
        <taxon>Staphylotrichum</taxon>
    </lineage>
</organism>
<feature type="transmembrane region" description="Helical" evidence="2">
    <location>
        <begin position="128"/>
        <end position="149"/>
    </location>
</feature>
<dbReference type="InterPro" id="IPR002347">
    <property type="entry name" value="SDR_fam"/>
</dbReference>
<dbReference type="Pfam" id="PF00106">
    <property type="entry name" value="adh_short"/>
    <property type="match status" value="1"/>
</dbReference>
<dbReference type="Gene3D" id="3.40.50.720">
    <property type="entry name" value="NAD(P)-binding Rossmann-like Domain"/>
    <property type="match status" value="1"/>
</dbReference>
<dbReference type="AlphaFoldDB" id="A0AAD4F7C3"/>
<evidence type="ECO:0000256" key="1">
    <source>
        <dbReference type="ARBA" id="ARBA00023002"/>
    </source>
</evidence>
<evidence type="ECO:0000256" key="2">
    <source>
        <dbReference type="SAM" id="Phobius"/>
    </source>
</evidence>
<dbReference type="EMBL" id="JAHCVI010000001">
    <property type="protein sequence ID" value="KAG7294479.1"/>
    <property type="molecule type" value="Genomic_DNA"/>
</dbReference>
<dbReference type="PANTHER" id="PTHR43157">
    <property type="entry name" value="PHOSPHATIDYLINOSITOL-GLYCAN BIOSYNTHESIS CLASS F PROTEIN-RELATED"/>
    <property type="match status" value="1"/>
</dbReference>
<reference evidence="3" key="1">
    <citation type="submission" date="2023-02" db="EMBL/GenBank/DDBJ databases">
        <authorList>
            <person name="Palmer J.M."/>
        </authorList>
    </citation>
    <scope>NUCLEOTIDE SEQUENCE</scope>
    <source>
        <strain evidence="3">FW57</strain>
    </source>
</reference>
<proteinExistence type="predicted"/>
<dbReference type="GO" id="GO:0016491">
    <property type="term" value="F:oxidoreductase activity"/>
    <property type="evidence" value="ECO:0007669"/>
    <property type="project" value="UniProtKB-KW"/>
</dbReference>
<comment type="caution">
    <text evidence="3">The sequence shown here is derived from an EMBL/GenBank/DDBJ whole genome shotgun (WGS) entry which is preliminary data.</text>
</comment>
<dbReference type="SUPFAM" id="SSF51735">
    <property type="entry name" value="NAD(P)-binding Rossmann-fold domains"/>
    <property type="match status" value="1"/>
</dbReference>
<keyword evidence="1" id="KW-0560">Oxidoreductase</keyword>